<keyword evidence="2" id="KW-0472">Membrane</keyword>
<feature type="transmembrane region" description="Helical" evidence="2">
    <location>
        <begin position="231"/>
        <end position="249"/>
    </location>
</feature>
<accession>A0AA46URF7</accession>
<evidence type="ECO:0008006" key="5">
    <source>
        <dbReference type="Google" id="ProtNLM"/>
    </source>
</evidence>
<dbReference type="EMBL" id="CP097357">
    <property type="protein sequence ID" value="UYV30455.1"/>
    <property type="molecule type" value="Genomic_DNA"/>
</dbReference>
<gene>
    <name evidence="3" type="ORF">M5598_25960</name>
</gene>
<protein>
    <recommendedName>
        <fullName evidence="5">Yip1 domain-containing protein</fullName>
    </recommendedName>
</protein>
<evidence type="ECO:0000313" key="3">
    <source>
        <dbReference type="EMBL" id="UYV30455.1"/>
    </source>
</evidence>
<feature type="region of interest" description="Disordered" evidence="1">
    <location>
        <begin position="1"/>
        <end position="26"/>
    </location>
</feature>
<feature type="transmembrane region" description="Helical" evidence="2">
    <location>
        <begin position="176"/>
        <end position="198"/>
    </location>
</feature>
<keyword evidence="2" id="KW-0812">Transmembrane</keyword>
<name>A0AA46URF7_VIBPH</name>
<evidence type="ECO:0000313" key="4">
    <source>
        <dbReference type="Proteomes" id="UP001163036"/>
    </source>
</evidence>
<keyword evidence="2" id="KW-1133">Transmembrane helix</keyword>
<sequence length="253" mass="28193">MKKVTTDIDSNLSADSNKEFYSDDDSKLFSDAPECVKPSNEELLDNNNGKGEVEVNVSVDEDLRKLSFWAYVKSMHSQPIKTLQEGVFPKLTFGIYHMLIGAFIVGLAITINAAFKVDVPSWQTIPASIVLCTIVALVPFGVSLFNNFFIGSFIFIFAKTLSVHYDKGDYQKMLGYLFPATALISTPLTLIMMLNIDWSGIEMQFAIISSIISMIPAIISYSALKSIGKKSTLVYIVLAFWVAVCYFVMKHLF</sequence>
<evidence type="ECO:0000256" key="1">
    <source>
        <dbReference type="SAM" id="MobiDB-lite"/>
    </source>
</evidence>
<keyword evidence="3" id="KW-0614">Plasmid</keyword>
<geneLocation type="plasmid" evidence="3 4">
    <name>pVP-16-VB00198-1</name>
</geneLocation>
<evidence type="ECO:0000256" key="2">
    <source>
        <dbReference type="SAM" id="Phobius"/>
    </source>
</evidence>
<feature type="compositionally biased region" description="Basic and acidic residues" evidence="1">
    <location>
        <begin position="16"/>
        <end position="26"/>
    </location>
</feature>
<feature type="transmembrane region" description="Helical" evidence="2">
    <location>
        <begin position="204"/>
        <end position="224"/>
    </location>
</feature>
<feature type="transmembrane region" description="Helical" evidence="2">
    <location>
        <begin position="93"/>
        <end position="115"/>
    </location>
</feature>
<dbReference type="Proteomes" id="UP001163036">
    <property type="component" value="Plasmid pVP-16-VB00198-1"/>
</dbReference>
<reference evidence="3" key="1">
    <citation type="submission" date="2022-05" db="EMBL/GenBank/DDBJ databases">
        <title>Megaplasmid of Vibrio parahaemolyticus.</title>
        <authorList>
            <person name="Strauch E."/>
            <person name="Borowiak M."/>
        </authorList>
    </citation>
    <scope>NUCLEOTIDE SEQUENCE</scope>
    <source>
        <strain evidence="3">16-VB00198</strain>
        <plasmid evidence="3">pVP-16-VB00198-1</plasmid>
    </source>
</reference>
<organism evidence="3 4">
    <name type="scientific">Vibrio parahaemolyticus</name>
    <dbReference type="NCBI Taxonomy" id="670"/>
    <lineage>
        <taxon>Bacteria</taxon>
        <taxon>Pseudomonadati</taxon>
        <taxon>Pseudomonadota</taxon>
        <taxon>Gammaproteobacteria</taxon>
        <taxon>Vibrionales</taxon>
        <taxon>Vibrionaceae</taxon>
        <taxon>Vibrio</taxon>
    </lineage>
</organism>
<dbReference type="AlphaFoldDB" id="A0AA46URF7"/>
<dbReference type="RefSeq" id="WP_258667658.1">
    <property type="nucleotide sequence ID" value="NZ_CP062152.1"/>
</dbReference>
<proteinExistence type="predicted"/>
<feature type="transmembrane region" description="Helical" evidence="2">
    <location>
        <begin position="127"/>
        <end position="156"/>
    </location>
</feature>